<dbReference type="Pfam" id="PF02701">
    <property type="entry name" value="Zn_ribbon_Dof"/>
    <property type="match status" value="1"/>
</dbReference>
<evidence type="ECO:0000256" key="4">
    <source>
        <dbReference type="ARBA" id="ARBA00023015"/>
    </source>
</evidence>
<dbReference type="GO" id="GO:0003700">
    <property type="term" value="F:DNA-binding transcription factor activity"/>
    <property type="evidence" value="ECO:0007669"/>
    <property type="project" value="UniProtKB-UniRule"/>
</dbReference>
<dbReference type="PROSITE" id="PS50884">
    <property type="entry name" value="ZF_DOF_2"/>
    <property type="match status" value="1"/>
</dbReference>
<evidence type="ECO:0000256" key="9">
    <source>
        <dbReference type="RuleBase" id="RU369094"/>
    </source>
</evidence>
<evidence type="ECO:0000256" key="5">
    <source>
        <dbReference type="ARBA" id="ARBA00023125"/>
    </source>
</evidence>
<keyword evidence="5 8" id="KW-0238">DNA-binding</keyword>
<dbReference type="InterPro" id="IPR003851">
    <property type="entry name" value="Znf_Dof"/>
</dbReference>
<evidence type="ECO:0000256" key="2">
    <source>
        <dbReference type="ARBA" id="ARBA00022771"/>
    </source>
</evidence>
<comment type="caution">
    <text evidence="12">The sequence shown here is derived from an EMBL/GenBank/DDBJ whole genome shotgun (WGS) entry which is preliminary data.</text>
</comment>
<evidence type="ECO:0000313" key="12">
    <source>
        <dbReference type="EMBL" id="MBA0578848.1"/>
    </source>
</evidence>
<sequence>MGGRASGLYILRSVGGDAILLLSLSFELFRPKTKTLFFTTISLYRRIRLLNFAFLFVACMDPSRGLHQVGLKFNCFVFVMQEMGNPFSENMMVNSKGQQQQERKARPQPEEALKCPRCESTNTKFCYYNNYSLSQPRYFCKSCRRYWTKGGNLRNVPVGGGCRKNKRSSSKRTQDHAFTPSTNPLITPHHHPIPPLTYDMDTNDLTLAFATVQKQSTSGQQLGFDDHDGDLSIFGNPSFNGNALTSSFLGNHGNLQSYCYDNIGMGGAATGLNGETMLPYNNQEMIDSTMAMGQDSENRVLWGLPWQLIAADNNMVGLGDLDLVRDNWNGLLN</sequence>
<evidence type="ECO:0000256" key="7">
    <source>
        <dbReference type="ARBA" id="ARBA00023242"/>
    </source>
</evidence>
<comment type="function">
    <text evidence="9">Transcription factor that binds specifically to a 5'-AA[AG]G-3' consensus core sequence.</text>
</comment>
<reference evidence="12 13" key="1">
    <citation type="journal article" date="2019" name="Genome Biol. Evol.">
        <title>Insights into the evolution of the New World diploid cottons (Gossypium, subgenus Houzingenia) based on genome sequencing.</title>
        <authorList>
            <person name="Grover C.E."/>
            <person name="Arick M.A. 2nd"/>
            <person name="Thrash A."/>
            <person name="Conover J.L."/>
            <person name="Sanders W.S."/>
            <person name="Peterson D.G."/>
            <person name="Frelichowski J.E."/>
            <person name="Scheffler J.A."/>
            <person name="Scheffler B.E."/>
            <person name="Wendel J.F."/>
        </authorList>
    </citation>
    <scope>NUCLEOTIDE SEQUENCE [LARGE SCALE GENOMIC DNA]</scope>
    <source>
        <strain evidence="12">8</strain>
        <tissue evidence="12">Leaf</tissue>
    </source>
</reference>
<evidence type="ECO:0000313" key="13">
    <source>
        <dbReference type="Proteomes" id="UP000593578"/>
    </source>
</evidence>
<evidence type="ECO:0000256" key="10">
    <source>
        <dbReference type="SAM" id="MobiDB-lite"/>
    </source>
</evidence>
<gene>
    <name evidence="12" type="ORF">Gorai_021119</name>
</gene>
<accession>A0A7J8NPG7</accession>
<dbReference type="GO" id="GO:0003677">
    <property type="term" value="F:DNA binding"/>
    <property type="evidence" value="ECO:0007669"/>
    <property type="project" value="UniProtKB-UniRule"/>
</dbReference>
<dbReference type="InterPro" id="IPR045174">
    <property type="entry name" value="Dof"/>
</dbReference>
<dbReference type="PANTHER" id="PTHR31992:SF221">
    <property type="entry name" value="DOF ZINC FINGER PROTEIN DOF3.2-RELATED"/>
    <property type="match status" value="1"/>
</dbReference>
<organism evidence="12 13">
    <name type="scientific">Gossypium raimondii</name>
    <name type="common">Peruvian cotton</name>
    <name type="synonym">Gossypium klotzschianum subsp. raimondii</name>
    <dbReference type="NCBI Taxonomy" id="29730"/>
    <lineage>
        <taxon>Eukaryota</taxon>
        <taxon>Viridiplantae</taxon>
        <taxon>Streptophyta</taxon>
        <taxon>Embryophyta</taxon>
        <taxon>Tracheophyta</taxon>
        <taxon>Spermatophyta</taxon>
        <taxon>Magnoliopsida</taxon>
        <taxon>eudicotyledons</taxon>
        <taxon>Gunneridae</taxon>
        <taxon>Pentapetalae</taxon>
        <taxon>rosids</taxon>
        <taxon>malvids</taxon>
        <taxon>Malvales</taxon>
        <taxon>Malvaceae</taxon>
        <taxon>Malvoideae</taxon>
        <taxon>Gossypium</taxon>
    </lineage>
</organism>
<dbReference type="PANTHER" id="PTHR31992">
    <property type="entry name" value="DOF ZINC FINGER PROTEIN DOF1.4-RELATED"/>
    <property type="match status" value="1"/>
</dbReference>
<protein>
    <recommendedName>
        <fullName evidence="9">Dof zinc finger protein</fullName>
    </recommendedName>
</protein>
<dbReference type="GO" id="GO:0008270">
    <property type="term" value="F:zinc ion binding"/>
    <property type="evidence" value="ECO:0007669"/>
    <property type="project" value="UniProtKB-KW"/>
</dbReference>
<feature type="domain" description="Dof-type" evidence="11">
    <location>
        <begin position="113"/>
        <end position="167"/>
    </location>
</feature>
<dbReference type="PROSITE" id="PS01361">
    <property type="entry name" value="ZF_DOF_1"/>
    <property type="match status" value="1"/>
</dbReference>
<dbReference type="AlphaFoldDB" id="A0A7J8NPG7"/>
<keyword evidence="4 9" id="KW-0805">Transcription regulation</keyword>
<evidence type="ECO:0000256" key="1">
    <source>
        <dbReference type="ARBA" id="ARBA00022723"/>
    </source>
</evidence>
<evidence type="ECO:0000256" key="8">
    <source>
        <dbReference type="PROSITE-ProRule" id="PRU00071"/>
    </source>
</evidence>
<dbReference type="GO" id="GO:0005634">
    <property type="term" value="C:nucleus"/>
    <property type="evidence" value="ECO:0007669"/>
    <property type="project" value="UniProtKB-SubCell"/>
</dbReference>
<keyword evidence="3 9" id="KW-0862">Zinc</keyword>
<comment type="subcellular location">
    <subcellularLocation>
        <location evidence="8 9">Nucleus</location>
    </subcellularLocation>
</comment>
<dbReference type="Proteomes" id="UP000593578">
    <property type="component" value="Unassembled WGS sequence"/>
</dbReference>
<evidence type="ECO:0000256" key="3">
    <source>
        <dbReference type="ARBA" id="ARBA00022833"/>
    </source>
</evidence>
<evidence type="ECO:0000259" key="11">
    <source>
        <dbReference type="PROSITE" id="PS50884"/>
    </source>
</evidence>
<evidence type="ECO:0000256" key="6">
    <source>
        <dbReference type="ARBA" id="ARBA00023163"/>
    </source>
</evidence>
<proteinExistence type="predicted"/>
<feature type="region of interest" description="Disordered" evidence="10">
    <location>
        <begin position="158"/>
        <end position="189"/>
    </location>
</feature>
<keyword evidence="1 9" id="KW-0479">Metal-binding</keyword>
<feature type="non-terminal residue" evidence="12">
    <location>
        <position position="333"/>
    </location>
</feature>
<name>A0A7J8NPG7_GOSRA</name>
<keyword evidence="2 8" id="KW-0863">Zinc-finger</keyword>
<dbReference type="EMBL" id="JABEZZ010000001">
    <property type="protein sequence ID" value="MBA0578848.1"/>
    <property type="molecule type" value="Genomic_DNA"/>
</dbReference>
<keyword evidence="7 8" id="KW-0539">Nucleus</keyword>
<keyword evidence="6 9" id="KW-0804">Transcription</keyword>